<gene>
    <name evidence="8" type="ORF">EZS28_035792</name>
</gene>
<keyword evidence="3" id="KW-0540">Nuclease</keyword>
<proteinExistence type="predicted"/>
<dbReference type="SUPFAM" id="SSF56672">
    <property type="entry name" value="DNA/RNA polymerases"/>
    <property type="match status" value="1"/>
</dbReference>
<comment type="caution">
    <text evidence="8">The sequence shown here is derived from an EMBL/GenBank/DDBJ whole genome shotgun (WGS) entry which is preliminary data.</text>
</comment>
<dbReference type="InterPro" id="IPR041373">
    <property type="entry name" value="RT_RNaseH"/>
</dbReference>
<keyword evidence="4" id="KW-0255">Endonuclease</keyword>
<feature type="domain" description="Reverse transcriptase RNase H-like" evidence="7">
    <location>
        <begin position="19"/>
        <end position="113"/>
    </location>
</feature>
<organism evidence="8 9">
    <name type="scientific">Streblomastix strix</name>
    <dbReference type="NCBI Taxonomy" id="222440"/>
    <lineage>
        <taxon>Eukaryota</taxon>
        <taxon>Metamonada</taxon>
        <taxon>Preaxostyla</taxon>
        <taxon>Oxymonadida</taxon>
        <taxon>Streblomastigidae</taxon>
        <taxon>Streblomastix</taxon>
    </lineage>
</organism>
<keyword evidence="5" id="KW-0378">Hydrolase</keyword>
<keyword evidence="1" id="KW-0808">Transferase</keyword>
<name>A0A5J4UEZ0_9EUKA</name>
<dbReference type="GO" id="GO:0003676">
    <property type="term" value="F:nucleic acid binding"/>
    <property type="evidence" value="ECO:0007669"/>
    <property type="project" value="InterPro"/>
</dbReference>
<dbReference type="Proteomes" id="UP000324800">
    <property type="component" value="Unassembled WGS sequence"/>
</dbReference>
<dbReference type="GO" id="GO:0003964">
    <property type="term" value="F:RNA-directed DNA polymerase activity"/>
    <property type="evidence" value="ECO:0007669"/>
    <property type="project" value="UniProtKB-KW"/>
</dbReference>
<evidence type="ECO:0000256" key="2">
    <source>
        <dbReference type="ARBA" id="ARBA00022695"/>
    </source>
</evidence>
<dbReference type="GO" id="GO:0016787">
    <property type="term" value="F:hydrolase activity"/>
    <property type="evidence" value="ECO:0007669"/>
    <property type="project" value="UniProtKB-KW"/>
</dbReference>
<dbReference type="PANTHER" id="PTHR33050">
    <property type="entry name" value="REVERSE TRANSCRIPTASE DOMAIN-CONTAINING PROTEIN"/>
    <property type="match status" value="1"/>
</dbReference>
<evidence type="ECO:0000256" key="6">
    <source>
        <dbReference type="ARBA" id="ARBA00022918"/>
    </source>
</evidence>
<protein>
    <recommendedName>
        <fullName evidence="7">Reverse transcriptase RNase H-like domain-containing protein</fullName>
    </recommendedName>
</protein>
<evidence type="ECO:0000259" key="7">
    <source>
        <dbReference type="Pfam" id="PF17917"/>
    </source>
</evidence>
<evidence type="ECO:0000313" key="9">
    <source>
        <dbReference type="Proteomes" id="UP000324800"/>
    </source>
</evidence>
<dbReference type="InterPro" id="IPR043502">
    <property type="entry name" value="DNA/RNA_pol_sf"/>
</dbReference>
<keyword evidence="2" id="KW-0548">Nucleotidyltransferase</keyword>
<feature type="non-terminal residue" evidence="8">
    <location>
        <position position="244"/>
    </location>
</feature>
<dbReference type="GO" id="GO:0004519">
    <property type="term" value="F:endonuclease activity"/>
    <property type="evidence" value="ECO:0007669"/>
    <property type="project" value="UniProtKB-KW"/>
</dbReference>
<sequence length="244" mass="28145">MEWWRQTISINKPFNFIIPDREAVITIDASKIGWDATLILPNQRESVKESGNWNKTEMNMSSNLKETTAVYLSLKKFNNQILQNRVKGVLINTDSSTTSYNINRRRSATSLAKATQMIIALAEKNQYKFRAKHIPEKTNTEADSLSRLSRCGDYALKREILDNAIKEMKKQITIDAFANRKNRKTQRFYSINRDVWAQTRDCLDQSWEGELPLVHPPIMLLGRCLNKINRGNLNAVVVCPIWKA</sequence>
<dbReference type="PANTHER" id="PTHR33050:SF7">
    <property type="entry name" value="RIBONUCLEASE H"/>
    <property type="match status" value="1"/>
</dbReference>
<dbReference type="CDD" id="cd09275">
    <property type="entry name" value="RNase_HI_RT_DIRS1"/>
    <property type="match status" value="1"/>
</dbReference>
<dbReference type="InterPro" id="IPR052055">
    <property type="entry name" value="Hepadnavirus_pol/RT"/>
</dbReference>
<evidence type="ECO:0000256" key="3">
    <source>
        <dbReference type="ARBA" id="ARBA00022722"/>
    </source>
</evidence>
<reference evidence="8 9" key="1">
    <citation type="submission" date="2019-03" db="EMBL/GenBank/DDBJ databases">
        <title>Single cell metagenomics reveals metabolic interactions within the superorganism composed of flagellate Streblomastix strix and complex community of Bacteroidetes bacteria on its surface.</title>
        <authorList>
            <person name="Treitli S.C."/>
            <person name="Kolisko M."/>
            <person name="Husnik F."/>
            <person name="Keeling P."/>
            <person name="Hampl V."/>
        </authorList>
    </citation>
    <scope>NUCLEOTIDE SEQUENCE [LARGE SCALE GENOMIC DNA]</scope>
    <source>
        <strain evidence="8">ST1C</strain>
    </source>
</reference>
<evidence type="ECO:0000256" key="1">
    <source>
        <dbReference type="ARBA" id="ARBA00022679"/>
    </source>
</evidence>
<accession>A0A5J4UEZ0</accession>
<dbReference type="AlphaFoldDB" id="A0A5J4UEZ0"/>
<dbReference type="InterPro" id="IPR036397">
    <property type="entry name" value="RNaseH_sf"/>
</dbReference>
<dbReference type="Gene3D" id="3.30.420.10">
    <property type="entry name" value="Ribonuclease H-like superfamily/Ribonuclease H"/>
    <property type="match status" value="1"/>
</dbReference>
<dbReference type="Pfam" id="PF17917">
    <property type="entry name" value="RT_RNaseH"/>
    <property type="match status" value="1"/>
</dbReference>
<evidence type="ECO:0000256" key="4">
    <source>
        <dbReference type="ARBA" id="ARBA00022759"/>
    </source>
</evidence>
<keyword evidence="6" id="KW-0695">RNA-directed DNA polymerase</keyword>
<evidence type="ECO:0000256" key="5">
    <source>
        <dbReference type="ARBA" id="ARBA00022801"/>
    </source>
</evidence>
<evidence type="ECO:0000313" key="8">
    <source>
        <dbReference type="EMBL" id="KAA6368683.1"/>
    </source>
</evidence>
<dbReference type="EMBL" id="SNRW01017108">
    <property type="protein sequence ID" value="KAA6368683.1"/>
    <property type="molecule type" value="Genomic_DNA"/>
</dbReference>